<proteinExistence type="inferred from homology"/>
<comment type="caution">
    <text evidence="15">The sequence shown here is derived from an EMBL/GenBank/DDBJ whole genome shotgun (WGS) entry which is preliminary data.</text>
</comment>
<dbReference type="Gene3D" id="1.10.274.10">
    <property type="entry name" value="PtsI, HPr-binding domain"/>
    <property type="match status" value="1"/>
</dbReference>
<name>A0ABV9YYF0_9HYPH</name>
<comment type="subcellular location">
    <subcellularLocation>
        <location evidence="3">Cytoplasm</location>
    </subcellularLocation>
</comment>
<dbReference type="GO" id="GO:0008965">
    <property type="term" value="F:phosphoenolpyruvate-protein phosphotransferase activity"/>
    <property type="evidence" value="ECO:0007669"/>
    <property type="project" value="UniProtKB-EC"/>
</dbReference>
<evidence type="ECO:0000259" key="14">
    <source>
        <dbReference type="SMART" id="SM00065"/>
    </source>
</evidence>
<dbReference type="PANTHER" id="PTHR46244">
    <property type="entry name" value="PHOSPHOENOLPYRUVATE-PROTEIN PHOSPHOTRANSFERASE"/>
    <property type="match status" value="1"/>
</dbReference>
<keyword evidence="7" id="KW-0963">Cytoplasm</keyword>
<dbReference type="Pfam" id="PF05524">
    <property type="entry name" value="PEP-utilisers_N"/>
    <property type="match status" value="1"/>
</dbReference>
<dbReference type="Proteomes" id="UP001595796">
    <property type="component" value="Unassembled WGS sequence"/>
</dbReference>
<dbReference type="InterPro" id="IPR015813">
    <property type="entry name" value="Pyrv/PenolPyrv_kinase-like_dom"/>
</dbReference>
<dbReference type="InterPro" id="IPR008731">
    <property type="entry name" value="PTS_EIN"/>
</dbReference>
<sequence>MRGAYGGPRVLLRRLREVMAEPVTAQEKLDRIVVLIAANMVAEVCSTYVLRVDGELELYATEGLNPEAVHQTTMARGEGLVGLVARQADAINLSDAQSHPAFSYKPETGEEIYHSFLGVPILRAGNTLGVLVVQNKAHRTYSDEEVEALQTTAMVLAEMIASGELSAIARPGAEPAVRRPLNATGTPLADGIGLGHVVLHEPRTMATENLIAEDPAKEADRLDEAVEKLRVSLDQLLSEDHVAPAGEHREVLEAFRMFANDRGWARRMREAVLQGLTAEAAVERVQSDTRARMLRATDPYIRERLHDLDDLANRLLRVLTGRESGPAAGTMPENAILVARTMAPAALLDYDRSRLRGLVIEEAGPTSHVTIVARALGIATVSQIPNIASLVEAGDPMIVDGSTGDVHVRPPQDVEKSYADKVRLRARRQAQYLALRDEPSETRDGTPVKLMMNGGLLVDLPYVAETGAAGIGLFRTELQFMVAPSLPRAGEQEALYSAVLDAAGDKPVVFRTLDVGGDKVLPYMRTIDEENPALGWRAIRFGLDRPGLLRSQVRAMARAAAGRELRLMFPMISAVHEYDDAKDIVEKELTHLRKWGHQLPERMLLGAMVEVPSLLFELEELLSKVDFISIGSNDLIQFMYAADRGNSRVADRFDPLGTSMLRVFKTVADAAIKADKPVTVCGELASRPTGALALVGLGYRALSVSSSSIGALKAMLRQSTLAEIEETVAAMMEGSKPARARLAEMAKAADQN</sequence>
<keyword evidence="8" id="KW-0762">Sugar transport</keyword>
<reference evidence="16" key="1">
    <citation type="journal article" date="2019" name="Int. J. Syst. Evol. Microbiol.">
        <title>The Global Catalogue of Microorganisms (GCM) 10K type strain sequencing project: providing services to taxonomists for standard genome sequencing and annotation.</title>
        <authorList>
            <consortium name="The Broad Institute Genomics Platform"/>
            <consortium name="The Broad Institute Genome Sequencing Center for Infectious Disease"/>
            <person name="Wu L."/>
            <person name="Ma J."/>
        </authorList>
    </citation>
    <scope>NUCLEOTIDE SEQUENCE [LARGE SCALE GENOMIC DNA]</scope>
    <source>
        <strain evidence="16">CGMCC 1.16444</strain>
    </source>
</reference>
<evidence type="ECO:0000256" key="13">
    <source>
        <dbReference type="ARBA" id="ARBA00022842"/>
    </source>
</evidence>
<dbReference type="InterPro" id="IPR000121">
    <property type="entry name" value="PEP_util_C"/>
</dbReference>
<evidence type="ECO:0000256" key="4">
    <source>
        <dbReference type="ARBA" id="ARBA00007837"/>
    </source>
</evidence>
<dbReference type="InterPro" id="IPR036618">
    <property type="entry name" value="PtsI_HPr-bd_sf"/>
</dbReference>
<evidence type="ECO:0000256" key="11">
    <source>
        <dbReference type="ARBA" id="ARBA00022723"/>
    </source>
</evidence>
<gene>
    <name evidence="15" type="primary">ptsP</name>
    <name evidence="15" type="ORF">ACFPFW_02280</name>
</gene>
<evidence type="ECO:0000313" key="16">
    <source>
        <dbReference type="Proteomes" id="UP001595796"/>
    </source>
</evidence>
<keyword evidence="12" id="KW-0418">Kinase</keyword>
<evidence type="ECO:0000256" key="5">
    <source>
        <dbReference type="ARBA" id="ARBA00012232"/>
    </source>
</evidence>
<dbReference type="PANTHER" id="PTHR46244:SF6">
    <property type="entry name" value="PHOSPHOENOLPYRUVATE-PROTEIN PHOSPHOTRANSFERASE"/>
    <property type="match status" value="1"/>
</dbReference>
<dbReference type="EC" id="2.7.3.9" evidence="5"/>
<accession>A0ABV9YYF0</accession>
<keyword evidence="16" id="KW-1185">Reference proteome</keyword>
<dbReference type="Pfam" id="PF01590">
    <property type="entry name" value="GAF"/>
    <property type="match status" value="1"/>
</dbReference>
<dbReference type="SUPFAM" id="SSF51621">
    <property type="entry name" value="Phosphoenolpyruvate/pyruvate domain"/>
    <property type="match status" value="1"/>
</dbReference>
<dbReference type="Gene3D" id="3.50.30.10">
    <property type="entry name" value="Phosphohistidine domain"/>
    <property type="match status" value="1"/>
</dbReference>
<evidence type="ECO:0000256" key="3">
    <source>
        <dbReference type="ARBA" id="ARBA00004496"/>
    </source>
</evidence>
<dbReference type="RefSeq" id="WP_114957271.1">
    <property type="nucleotide sequence ID" value="NZ_JBHSJF010000002.1"/>
</dbReference>
<protein>
    <recommendedName>
        <fullName evidence="5">phosphoenolpyruvate--protein phosphotransferase</fullName>
        <ecNumber evidence="5">2.7.3.9</ecNumber>
    </recommendedName>
</protein>
<comment type="cofactor">
    <cofactor evidence="2">
        <name>Mg(2+)</name>
        <dbReference type="ChEBI" id="CHEBI:18420"/>
    </cofactor>
</comment>
<evidence type="ECO:0000256" key="8">
    <source>
        <dbReference type="ARBA" id="ARBA00022597"/>
    </source>
</evidence>
<dbReference type="PRINTS" id="PR01736">
    <property type="entry name" value="PHPHTRNFRASE"/>
</dbReference>
<evidence type="ECO:0000256" key="10">
    <source>
        <dbReference type="ARBA" id="ARBA00022683"/>
    </source>
</evidence>
<evidence type="ECO:0000256" key="1">
    <source>
        <dbReference type="ARBA" id="ARBA00000683"/>
    </source>
</evidence>
<dbReference type="SUPFAM" id="SSF52009">
    <property type="entry name" value="Phosphohistidine domain"/>
    <property type="match status" value="1"/>
</dbReference>
<dbReference type="EMBL" id="JBHSJF010000002">
    <property type="protein sequence ID" value="MFC5066842.1"/>
    <property type="molecule type" value="Genomic_DNA"/>
</dbReference>
<dbReference type="InterPro" id="IPR003018">
    <property type="entry name" value="GAF"/>
</dbReference>
<evidence type="ECO:0000256" key="2">
    <source>
        <dbReference type="ARBA" id="ARBA00001946"/>
    </source>
</evidence>
<dbReference type="Gene3D" id="3.30.450.40">
    <property type="match status" value="1"/>
</dbReference>
<dbReference type="SMART" id="SM00065">
    <property type="entry name" value="GAF"/>
    <property type="match status" value="1"/>
</dbReference>
<dbReference type="NCBIfam" id="TIGR01417">
    <property type="entry name" value="PTS_I_fam"/>
    <property type="match status" value="1"/>
</dbReference>
<keyword evidence="11" id="KW-0479">Metal-binding</keyword>
<dbReference type="SUPFAM" id="SSF55781">
    <property type="entry name" value="GAF domain-like"/>
    <property type="match status" value="1"/>
</dbReference>
<dbReference type="InterPro" id="IPR008279">
    <property type="entry name" value="PEP-util_enz_mobile_dom"/>
</dbReference>
<evidence type="ECO:0000256" key="9">
    <source>
        <dbReference type="ARBA" id="ARBA00022679"/>
    </source>
</evidence>
<dbReference type="Gene3D" id="3.20.20.60">
    <property type="entry name" value="Phosphoenolpyruvate-binding domains"/>
    <property type="match status" value="1"/>
</dbReference>
<comment type="similarity">
    <text evidence="4">Belongs to the PEP-utilizing enzyme family.</text>
</comment>
<comment type="catalytic activity">
    <reaction evidence="1">
        <text>L-histidyl-[protein] + phosphoenolpyruvate = N(pros)-phospho-L-histidyl-[protein] + pyruvate</text>
        <dbReference type="Rhea" id="RHEA:23880"/>
        <dbReference type="Rhea" id="RHEA-COMP:9745"/>
        <dbReference type="Rhea" id="RHEA-COMP:9746"/>
        <dbReference type="ChEBI" id="CHEBI:15361"/>
        <dbReference type="ChEBI" id="CHEBI:29979"/>
        <dbReference type="ChEBI" id="CHEBI:58702"/>
        <dbReference type="ChEBI" id="CHEBI:64837"/>
        <dbReference type="EC" id="2.7.3.9"/>
    </reaction>
</comment>
<dbReference type="InterPro" id="IPR029016">
    <property type="entry name" value="GAF-like_dom_sf"/>
</dbReference>
<keyword evidence="10" id="KW-0598">Phosphotransferase system</keyword>
<evidence type="ECO:0000313" key="15">
    <source>
        <dbReference type="EMBL" id="MFC5066842.1"/>
    </source>
</evidence>
<keyword evidence="9 15" id="KW-0808">Transferase</keyword>
<dbReference type="InterPro" id="IPR036637">
    <property type="entry name" value="Phosphohistidine_dom_sf"/>
</dbReference>
<feature type="domain" description="GAF" evidence="14">
    <location>
        <begin position="24"/>
        <end position="170"/>
    </location>
</feature>
<dbReference type="SUPFAM" id="SSF47831">
    <property type="entry name" value="Enzyme I of the PEP:sugar phosphotransferase system HPr-binding (sub)domain"/>
    <property type="match status" value="1"/>
</dbReference>
<keyword evidence="13" id="KW-0460">Magnesium</keyword>
<dbReference type="Pfam" id="PF00391">
    <property type="entry name" value="PEP-utilizers"/>
    <property type="match status" value="1"/>
</dbReference>
<evidence type="ECO:0000256" key="7">
    <source>
        <dbReference type="ARBA" id="ARBA00022490"/>
    </source>
</evidence>
<dbReference type="InterPro" id="IPR040442">
    <property type="entry name" value="Pyrv_kinase-like_dom_sf"/>
</dbReference>
<dbReference type="InterPro" id="IPR006318">
    <property type="entry name" value="PTS_EI-like"/>
</dbReference>
<dbReference type="InterPro" id="IPR050499">
    <property type="entry name" value="PEP-utilizing_PTS_enzyme"/>
</dbReference>
<dbReference type="Pfam" id="PF02896">
    <property type="entry name" value="PEP-utilizers_C"/>
    <property type="match status" value="1"/>
</dbReference>
<evidence type="ECO:0000256" key="6">
    <source>
        <dbReference type="ARBA" id="ARBA00022448"/>
    </source>
</evidence>
<evidence type="ECO:0000256" key="12">
    <source>
        <dbReference type="ARBA" id="ARBA00022777"/>
    </source>
</evidence>
<organism evidence="15 16">
    <name type="scientific">Flaviflagellibacter deserti</name>
    <dbReference type="NCBI Taxonomy" id="2267266"/>
    <lineage>
        <taxon>Bacteria</taxon>
        <taxon>Pseudomonadati</taxon>
        <taxon>Pseudomonadota</taxon>
        <taxon>Alphaproteobacteria</taxon>
        <taxon>Hyphomicrobiales</taxon>
        <taxon>Flaviflagellibacter</taxon>
    </lineage>
</organism>
<keyword evidence="6" id="KW-0813">Transport</keyword>